<reference evidence="1" key="1">
    <citation type="submission" date="2020-11" db="EMBL/GenBank/DDBJ databases">
        <authorList>
            <person name="Tran Van P."/>
        </authorList>
    </citation>
    <scope>NUCLEOTIDE SEQUENCE</scope>
</reference>
<protein>
    <submittedName>
        <fullName evidence="1">Uncharacterized protein</fullName>
    </submittedName>
</protein>
<sequence>MDVSALFGIEPETLVSHVSPPSRPFDRVNGFIEFYKDCRLAMFPEDENVCCGREDQMTLRTAVPVALSPLYPNSKLDIGIVEMGDLVYVRSISAACGVACVTDS</sequence>
<proteinExistence type="predicted"/>
<organism evidence="1">
    <name type="scientific">Timema tahoe</name>
    <dbReference type="NCBI Taxonomy" id="61484"/>
    <lineage>
        <taxon>Eukaryota</taxon>
        <taxon>Metazoa</taxon>
        <taxon>Ecdysozoa</taxon>
        <taxon>Arthropoda</taxon>
        <taxon>Hexapoda</taxon>
        <taxon>Insecta</taxon>
        <taxon>Pterygota</taxon>
        <taxon>Neoptera</taxon>
        <taxon>Polyneoptera</taxon>
        <taxon>Phasmatodea</taxon>
        <taxon>Timematodea</taxon>
        <taxon>Timematoidea</taxon>
        <taxon>Timematidae</taxon>
        <taxon>Timema</taxon>
    </lineage>
</organism>
<dbReference type="EMBL" id="OE003350">
    <property type="protein sequence ID" value="CAD7460047.1"/>
    <property type="molecule type" value="Genomic_DNA"/>
</dbReference>
<name>A0A7R9IKE6_9NEOP</name>
<gene>
    <name evidence="1" type="ORF">TTEB3V08_LOCUS7993</name>
</gene>
<evidence type="ECO:0000313" key="1">
    <source>
        <dbReference type="EMBL" id="CAD7460047.1"/>
    </source>
</evidence>
<accession>A0A7R9IKE6</accession>
<dbReference type="AlphaFoldDB" id="A0A7R9IKE6"/>